<sequence length="77" mass="8644">MYSIKDAILEVGIHNVANACGVTTRAVYKWISNNYLPKTEFFGGTNYAQKIESLSNGKFKAENLLEQSKQTLLKETN</sequence>
<accession>A0ABV6C7N7</accession>
<gene>
    <name evidence="1" type="ORF">ACFFIT_02505</name>
</gene>
<dbReference type="GO" id="GO:0003677">
    <property type="term" value="F:DNA binding"/>
    <property type="evidence" value="ECO:0007669"/>
    <property type="project" value="UniProtKB-KW"/>
</dbReference>
<dbReference type="Gene3D" id="1.10.260.40">
    <property type="entry name" value="lambda repressor-like DNA-binding domains"/>
    <property type="match status" value="1"/>
</dbReference>
<evidence type="ECO:0000313" key="1">
    <source>
        <dbReference type="EMBL" id="MFC0178974.1"/>
    </source>
</evidence>
<dbReference type="SUPFAM" id="SSF47413">
    <property type="entry name" value="lambda repressor-like DNA-binding domains"/>
    <property type="match status" value="1"/>
</dbReference>
<evidence type="ECO:0000313" key="2">
    <source>
        <dbReference type="Proteomes" id="UP001589758"/>
    </source>
</evidence>
<dbReference type="RefSeq" id="WP_385876071.1">
    <property type="nucleotide sequence ID" value="NZ_JBHLXE010000027.1"/>
</dbReference>
<keyword evidence="1" id="KW-0238">DNA-binding</keyword>
<dbReference type="EMBL" id="JBHLXE010000027">
    <property type="protein sequence ID" value="MFC0178974.1"/>
    <property type="molecule type" value="Genomic_DNA"/>
</dbReference>
<name>A0ABV6C7N7_9GAMM</name>
<comment type="caution">
    <text evidence="1">The sequence shown here is derived from an EMBL/GenBank/DDBJ whole genome shotgun (WGS) entry which is preliminary data.</text>
</comment>
<proteinExistence type="predicted"/>
<organism evidence="1 2">
    <name type="scientific">Thorsellia kenyensis</name>
    <dbReference type="NCBI Taxonomy" id="1549888"/>
    <lineage>
        <taxon>Bacteria</taxon>
        <taxon>Pseudomonadati</taxon>
        <taxon>Pseudomonadota</taxon>
        <taxon>Gammaproteobacteria</taxon>
        <taxon>Enterobacterales</taxon>
        <taxon>Thorselliaceae</taxon>
        <taxon>Thorsellia</taxon>
    </lineage>
</organism>
<keyword evidence="2" id="KW-1185">Reference proteome</keyword>
<dbReference type="InterPro" id="IPR010982">
    <property type="entry name" value="Lambda_DNA-bd_dom_sf"/>
</dbReference>
<protein>
    <submittedName>
        <fullName evidence="1">DNA-binding protein</fullName>
    </submittedName>
</protein>
<reference evidence="1 2" key="1">
    <citation type="submission" date="2024-09" db="EMBL/GenBank/DDBJ databases">
        <authorList>
            <person name="Sun Q."/>
            <person name="Mori K."/>
        </authorList>
    </citation>
    <scope>NUCLEOTIDE SEQUENCE [LARGE SCALE GENOMIC DNA]</scope>
    <source>
        <strain evidence="1 2">CCM 8545</strain>
    </source>
</reference>
<dbReference type="Proteomes" id="UP001589758">
    <property type="component" value="Unassembled WGS sequence"/>
</dbReference>